<sequence length="142" mass="15985">ELIQDEINKHDNTDHHFCLSILDIDHFKEVNDTYGHQKGDQVLIEIANILKSNLKETGFVGRYGGEEFIVLYPESSIDDVVTTIESLRLAIWKHDFNGIPPKTASFGLTCSIKGDTIEALIKRADNALYEAKNSGRNKVIIK</sequence>
<dbReference type="PANTHER" id="PTHR45138">
    <property type="entry name" value="REGULATORY COMPONENTS OF SENSORY TRANSDUCTION SYSTEM"/>
    <property type="match status" value="1"/>
</dbReference>
<dbReference type="SUPFAM" id="SSF55073">
    <property type="entry name" value="Nucleotide cyclase"/>
    <property type="match status" value="1"/>
</dbReference>
<dbReference type="NCBIfam" id="TIGR00254">
    <property type="entry name" value="GGDEF"/>
    <property type="match status" value="1"/>
</dbReference>
<dbReference type="PROSITE" id="PS50887">
    <property type="entry name" value="GGDEF"/>
    <property type="match status" value="1"/>
</dbReference>
<reference evidence="4" key="1">
    <citation type="submission" date="2022-12" db="EMBL/GenBank/DDBJ databases">
        <title>Marinomonas 15G1-11 sp. nov, isolated from marine algae.</title>
        <authorList>
            <person name="Butt M."/>
            <person name="Choi D.G."/>
            <person name="Kim J.M."/>
            <person name="Lee J.K."/>
            <person name="Baek J.H."/>
            <person name="Jeon C.O."/>
        </authorList>
    </citation>
    <scope>NUCLEOTIDE SEQUENCE</scope>
    <source>
        <strain evidence="4">15G1-11</strain>
    </source>
</reference>
<accession>A0ABT4JP41</accession>
<feature type="non-terminal residue" evidence="4">
    <location>
        <position position="1"/>
    </location>
</feature>
<gene>
    <name evidence="4" type="ORF">O1D97_00350</name>
</gene>
<dbReference type="InterPro" id="IPR029787">
    <property type="entry name" value="Nucleotide_cyclase"/>
</dbReference>
<comment type="catalytic activity">
    <reaction evidence="2">
        <text>2 GTP = 3',3'-c-di-GMP + 2 diphosphate</text>
        <dbReference type="Rhea" id="RHEA:24898"/>
        <dbReference type="ChEBI" id="CHEBI:33019"/>
        <dbReference type="ChEBI" id="CHEBI:37565"/>
        <dbReference type="ChEBI" id="CHEBI:58805"/>
        <dbReference type="EC" id="2.7.7.65"/>
    </reaction>
</comment>
<dbReference type="PANTHER" id="PTHR45138:SF9">
    <property type="entry name" value="DIGUANYLATE CYCLASE DGCM-RELATED"/>
    <property type="match status" value="1"/>
</dbReference>
<evidence type="ECO:0000256" key="1">
    <source>
        <dbReference type="ARBA" id="ARBA00012528"/>
    </source>
</evidence>
<evidence type="ECO:0000313" key="5">
    <source>
        <dbReference type="Proteomes" id="UP001149719"/>
    </source>
</evidence>
<dbReference type="InterPro" id="IPR000160">
    <property type="entry name" value="GGDEF_dom"/>
</dbReference>
<comment type="caution">
    <text evidence="4">The sequence shown here is derived from an EMBL/GenBank/DDBJ whole genome shotgun (WGS) entry which is preliminary data.</text>
</comment>
<feature type="domain" description="GGDEF" evidence="3">
    <location>
        <begin position="15"/>
        <end position="142"/>
    </location>
</feature>
<evidence type="ECO:0000313" key="4">
    <source>
        <dbReference type="EMBL" id="MCZ2720129.1"/>
    </source>
</evidence>
<proteinExistence type="predicted"/>
<dbReference type="InterPro" id="IPR050469">
    <property type="entry name" value="Diguanylate_Cyclase"/>
</dbReference>
<dbReference type="SMART" id="SM00267">
    <property type="entry name" value="GGDEF"/>
    <property type="match status" value="1"/>
</dbReference>
<dbReference type="Proteomes" id="UP001149719">
    <property type="component" value="Unassembled WGS sequence"/>
</dbReference>
<organism evidence="4 5">
    <name type="scientific">Marinomonas phaeophyticola</name>
    <dbReference type="NCBI Taxonomy" id="3004091"/>
    <lineage>
        <taxon>Bacteria</taxon>
        <taxon>Pseudomonadati</taxon>
        <taxon>Pseudomonadota</taxon>
        <taxon>Gammaproteobacteria</taxon>
        <taxon>Oceanospirillales</taxon>
        <taxon>Oceanospirillaceae</taxon>
        <taxon>Marinomonas</taxon>
    </lineage>
</organism>
<name>A0ABT4JP41_9GAMM</name>
<keyword evidence="5" id="KW-1185">Reference proteome</keyword>
<protein>
    <recommendedName>
        <fullName evidence="1">diguanylate cyclase</fullName>
        <ecNumber evidence="1">2.7.7.65</ecNumber>
    </recommendedName>
</protein>
<dbReference type="RefSeq" id="WP_269121783.1">
    <property type="nucleotide sequence ID" value="NZ_JAPUBN010000001.1"/>
</dbReference>
<dbReference type="Pfam" id="PF00990">
    <property type="entry name" value="GGDEF"/>
    <property type="match status" value="1"/>
</dbReference>
<dbReference type="CDD" id="cd01949">
    <property type="entry name" value="GGDEF"/>
    <property type="match status" value="1"/>
</dbReference>
<evidence type="ECO:0000256" key="2">
    <source>
        <dbReference type="ARBA" id="ARBA00034247"/>
    </source>
</evidence>
<dbReference type="EC" id="2.7.7.65" evidence="1"/>
<dbReference type="Gene3D" id="3.30.70.270">
    <property type="match status" value="1"/>
</dbReference>
<dbReference type="EMBL" id="JAPUBN010000001">
    <property type="protein sequence ID" value="MCZ2720129.1"/>
    <property type="molecule type" value="Genomic_DNA"/>
</dbReference>
<evidence type="ECO:0000259" key="3">
    <source>
        <dbReference type="PROSITE" id="PS50887"/>
    </source>
</evidence>
<dbReference type="InterPro" id="IPR043128">
    <property type="entry name" value="Rev_trsase/Diguanyl_cyclase"/>
</dbReference>